<keyword evidence="2 5" id="KW-0238">DNA-binding</keyword>
<keyword evidence="6" id="KW-1185">Reference proteome</keyword>
<dbReference type="PROSITE" id="PS50932">
    <property type="entry name" value="HTH_LACI_2"/>
    <property type="match status" value="1"/>
</dbReference>
<dbReference type="RefSeq" id="WP_304599542.1">
    <property type="nucleotide sequence ID" value="NZ_JAUQYO010000003.1"/>
</dbReference>
<dbReference type="InterPro" id="IPR046335">
    <property type="entry name" value="LacI/GalR-like_sensor"/>
</dbReference>
<feature type="domain" description="HTH lacI-type" evidence="4">
    <location>
        <begin position="10"/>
        <end position="64"/>
    </location>
</feature>
<sequence length="351" mass="37446">MPASARPRRPSLEDVAARAGVSRATVSRVVNGATTVDSTIAARVDRAVHELGYQPNLSARALVNRRTDTLALIASESDTRVFGDPFFSRIVQGATLEAGAAGMQLVLFMPQERTELERAERYVRSGAVDGALLISQHEADVRLPETLSRAGVPVVIGGRPFNEDLDVPFVDNDNVTGGRLAARRLVAIGRRRIGTITGSKDMTAGIDRLAGFRAELGEAFRPDLVEQGEFTQDSGLAAAQRLLERAPDVDAIFAASDLMALGAIQVLHRTGRRVPEDVAVVGFDDIQVAASAAPPLTTIRQQTALQGRAMVRLLLARTRPDLELPPLPGLPGPATASHLVLPVELVERASA</sequence>
<dbReference type="SUPFAM" id="SSF53822">
    <property type="entry name" value="Periplasmic binding protein-like I"/>
    <property type="match status" value="1"/>
</dbReference>
<proteinExistence type="predicted"/>
<dbReference type="CDD" id="cd06267">
    <property type="entry name" value="PBP1_LacI_sugar_binding-like"/>
    <property type="match status" value="1"/>
</dbReference>
<accession>A0ABT9D536</accession>
<dbReference type="InterPro" id="IPR000843">
    <property type="entry name" value="HTH_LacI"/>
</dbReference>
<dbReference type="Gene3D" id="1.10.260.40">
    <property type="entry name" value="lambda repressor-like DNA-binding domains"/>
    <property type="match status" value="1"/>
</dbReference>
<dbReference type="Pfam" id="PF13377">
    <property type="entry name" value="Peripla_BP_3"/>
    <property type="match status" value="1"/>
</dbReference>
<evidence type="ECO:0000256" key="1">
    <source>
        <dbReference type="ARBA" id="ARBA00023015"/>
    </source>
</evidence>
<dbReference type="PRINTS" id="PR00036">
    <property type="entry name" value="HTHLACI"/>
</dbReference>
<gene>
    <name evidence="5" type="ORF">Q6348_01355</name>
</gene>
<keyword evidence="3" id="KW-0804">Transcription</keyword>
<dbReference type="SMART" id="SM00354">
    <property type="entry name" value="HTH_LACI"/>
    <property type="match status" value="1"/>
</dbReference>
<dbReference type="GO" id="GO:0003677">
    <property type="term" value="F:DNA binding"/>
    <property type="evidence" value="ECO:0007669"/>
    <property type="project" value="UniProtKB-KW"/>
</dbReference>
<name>A0ABT9D536_9CELL</name>
<reference evidence="5 6" key="1">
    <citation type="submission" date="2023-07" db="EMBL/GenBank/DDBJ databases">
        <title>Description of novel actinomycetes strains, isolated from tidal flat sediment.</title>
        <authorList>
            <person name="Lu C."/>
        </authorList>
    </citation>
    <scope>NUCLEOTIDE SEQUENCE [LARGE SCALE GENOMIC DNA]</scope>
    <source>
        <strain evidence="5 6">SYSU T00b441</strain>
    </source>
</reference>
<comment type="caution">
    <text evidence="5">The sequence shown here is derived from an EMBL/GenBank/DDBJ whole genome shotgun (WGS) entry which is preliminary data.</text>
</comment>
<evidence type="ECO:0000313" key="6">
    <source>
        <dbReference type="Proteomes" id="UP001232536"/>
    </source>
</evidence>
<dbReference type="PROSITE" id="PS00356">
    <property type="entry name" value="HTH_LACI_1"/>
    <property type="match status" value="1"/>
</dbReference>
<dbReference type="SUPFAM" id="SSF47413">
    <property type="entry name" value="lambda repressor-like DNA-binding domains"/>
    <property type="match status" value="1"/>
</dbReference>
<dbReference type="Pfam" id="PF00356">
    <property type="entry name" value="LacI"/>
    <property type="match status" value="1"/>
</dbReference>
<dbReference type="InterPro" id="IPR028082">
    <property type="entry name" value="Peripla_BP_I"/>
</dbReference>
<organism evidence="5 6">
    <name type="scientific">Actinotalea lenta</name>
    <dbReference type="NCBI Taxonomy" id="3064654"/>
    <lineage>
        <taxon>Bacteria</taxon>
        <taxon>Bacillati</taxon>
        <taxon>Actinomycetota</taxon>
        <taxon>Actinomycetes</taxon>
        <taxon>Micrococcales</taxon>
        <taxon>Cellulomonadaceae</taxon>
        <taxon>Actinotalea</taxon>
    </lineage>
</organism>
<dbReference type="Proteomes" id="UP001232536">
    <property type="component" value="Unassembled WGS sequence"/>
</dbReference>
<dbReference type="PANTHER" id="PTHR30146:SF109">
    <property type="entry name" value="HTH-TYPE TRANSCRIPTIONAL REGULATOR GALS"/>
    <property type="match status" value="1"/>
</dbReference>
<dbReference type="InterPro" id="IPR010982">
    <property type="entry name" value="Lambda_DNA-bd_dom_sf"/>
</dbReference>
<evidence type="ECO:0000256" key="2">
    <source>
        <dbReference type="ARBA" id="ARBA00023125"/>
    </source>
</evidence>
<evidence type="ECO:0000259" key="4">
    <source>
        <dbReference type="PROSITE" id="PS50932"/>
    </source>
</evidence>
<evidence type="ECO:0000256" key="3">
    <source>
        <dbReference type="ARBA" id="ARBA00023163"/>
    </source>
</evidence>
<dbReference type="PANTHER" id="PTHR30146">
    <property type="entry name" value="LACI-RELATED TRANSCRIPTIONAL REPRESSOR"/>
    <property type="match status" value="1"/>
</dbReference>
<dbReference type="Gene3D" id="3.40.50.2300">
    <property type="match status" value="2"/>
</dbReference>
<dbReference type="EMBL" id="JAUQYP010000001">
    <property type="protein sequence ID" value="MDO8105841.1"/>
    <property type="molecule type" value="Genomic_DNA"/>
</dbReference>
<keyword evidence="1" id="KW-0805">Transcription regulation</keyword>
<evidence type="ECO:0000313" key="5">
    <source>
        <dbReference type="EMBL" id="MDO8105841.1"/>
    </source>
</evidence>
<protein>
    <submittedName>
        <fullName evidence="5">LacI family DNA-binding transcriptional regulator</fullName>
    </submittedName>
</protein>
<dbReference type="CDD" id="cd01392">
    <property type="entry name" value="HTH_LacI"/>
    <property type="match status" value="1"/>
</dbReference>